<keyword evidence="15" id="KW-1185">Reference proteome</keyword>
<dbReference type="GO" id="GO:0009245">
    <property type="term" value="P:lipid A biosynthetic process"/>
    <property type="evidence" value="ECO:0007669"/>
    <property type="project" value="UniProtKB-UniRule"/>
</dbReference>
<dbReference type="KEGG" id="ifl:C1H71_03165"/>
<proteinExistence type="inferred from homology"/>
<keyword evidence="9 13" id="KW-0418">Kinase</keyword>
<dbReference type="AlphaFoldDB" id="A0A7G3G674"/>
<dbReference type="HAMAP" id="MF_00409">
    <property type="entry name" value="LpxK"/>
    <property type="match status" value="1"/>
</dbReference>
<evidence type="ECO:0000256" key="6">
    <source>
        <dbReference type="ARBA" id="ARBA00022556"/>
    </source>
</evidence>
<evidence type="ECO:0000256" key="2">
    <source>
        <dbReference type="ARBA" id="ARBA00004870"/>
    </source>
</evidence>
<accession>A0A7G3G674</accession>
<gene>
    <name evidence="13" type="primary">lpxK</name>
    <name evidence="14" type="ORF">C1H71_03165</name>
</gene>
<comment type="pathway">
    <text evidence="2 13">Glycolipid biosynthesis; lipid IV(A) biosynthesis; lipid IV(A) from (3R)-3-hydroxytetradecanoyl-[acyl-carrier-protein] and UDP-N-acetyl-alpha-D-glucosamine: step 6/6.</text>
</comment>
<evidence type="ECO:0000256" key="3">
    <source>
        <dbReference type="ARBA" id="ARBA00012071"/>
    </source>
</evidence>
<dbReference type="GO" id="GO:0005524">
    <property type="term" value="F:ATP binding"/>
    <property type="evidence" value="ECO:0007669"/>
    <property type="project" value="UniProtKB-UniRule"/>
</dbReference>
<dbReference type="PANTHER" id="PTHR42724">
    <property type="entry name" value="TETRAACYLDISACCHARIDE 4'-KINASE"/>
    <property type="match status" value="1"/>
</dbReference>
<dbReference type="InterPro" id="IPR003758">
    <property type="entry name" value="LpxK"/>
</dbReference>
<evidence type="ECO:0000256" key="1">
    <source>
        <dbReference type="ARBA" id="ARBA00002274"/>
    </source>
</evidence>
<keyword evidence="7 13" id="KW-0808">Transferase</keyword>
<dbReference type="NCBIfam" id="TIGR00682">
    <property type="entry name" value="lpxK"/>
    <property type="match status" value="1"/>
</dbReference>
<dbReference type="PANTHER" id="PTHR42724:SF1">
    <property type="entry name" value="TETRAACYLDISACCHARIDE 4'-KINASE, MITOCHONDRIAL-RELATED"/>
    <property type="match status" value="1"/>
</dbReference>
<evidence type="ECO:0000256" key="5">
    <source>
        <dbReference type="ARBA" id="ARBA00022516"/>
    </source>
</evidence>
<dbReference type="GO" id="GO:0009029">
    <property type="term" value="F:lipid-A 4'-kinase activity"/>
    <property type="evidence" value="ECO:0007669"/>
    <property type="project" value="UniProtKB-UniRule"/>
</dbReference>
<dbReference type="RefSeq" id="WP_130105270.1">
    <property type="nucleotide sequence ID" value="NZ_CP025781.1"/>
</dbReference>
<name>A0A7G3G674_9NEIS</name>
<dbReference type="Proteomes" id="UP000515917">
    <property type="component" value="Chromosome"/>
</dbReference>
<evidence type="ECO:0000256" key="8">
    <source>
        <dbReference type="ARBA" id="ARBA00022741"/>
    </source>
</evidence>
<dbReference type="GO" id="GO:0005886">
    <property type="term" value="C:plasma membrane"/>
    <property type="evidence" value="ECO:0007669"/>
    <property type="project" value="TreeGrafter"/>
</dbReference>
<evidence type="ECO:0000256" key="12">
    <source>
        <dbReference type="ARBA" id="ARBA00029757"/>
    </source>
</evidence>
<evidence type="ECO:0000256" key="11">
    <source>
        <dbReference type="ARBA" id="ARBA00023098"/>
    </source>
</evidence>
<evidence type="ECO:0000256" key="10">
    <source>
        <dbReference type="ARBA" id="ARBA00022840"/>
    </source>
</evidence>
<keyword evidence="6 13" id="KW-0441">Lipid A biosynthesis</keyword>
<dbReference type="EMBL" id="CP025781">
    <property type="protein sequence ID" value="QBC42652.1"/>
    <property type="molecule type" value="Genomic_DNA"/>
</dbReference>
<sequence>MLLDRIWYTPHHPLSYLLRPLSILFAGIGAARRALFTLGLKQSVRLPVPVIVVGNITVGGTGKTPLTIYLAQSLLVQGFSPGIISRGYGGKTLVPLAVSKDSDPAQSGDEPILLARATGVPVYVFADRAAAGAALLAAHPEVNILLCDDGLQHYRLQRDLELCVVDGARGYGNGALLPAGPLREPVSRLKTVDAVVVNGAERLPGQAECFQMSLLPGEFYSLTGAARQSWQGKRLAAVCGIGHPQRFFNTLTALGLEFTEHAFADHHQFSQQDLPDADIILVTEKDAVKLAGLSDVRIWALPISASLTPDLAGWLGQKMNMLSTR</sequence>
<comment type="function">
    <text evidence="1 13">Transfers the gamma-phosphate of ATP to the 4'-position of a tetraacyldisaccharide 1-phosphate intermediate (termed DS-1-P) to form tetraacyldisaccharide 1,4'-bis-phosphate (lipid IVA).</text>
</comment>
<keyword evidence="11 13" id="KW-0443">Lipid metabolism</keyword>
<protein>
    <recommendedName>
        <fullName evidence="4 13">Tetraacyldisaccharide 4'-kinase</fullName>
        <ecNumber evidence="3 13">2.7.1.130</ecNumber>
    </recommendedName>
    <alternativeName>
        <fullName evidence="12 13">Lipid A 4'-kinase</fullName>
    </alternativeName>
</protein>
<reference evidence="14 15" key="1">
    <citation type="submission" date="2018-01" db="EMBL/GenBank/DDBJ databases">
        <title>Genome sequence of Iodobacter sp. strain PCH194 isolated from Indian Trans-Himalaya.</title>
        <authorList>
            <person name="Kumar V."/>
            <person name="Thakur V."/>
            <person name="Kumar S."/>
            <person name="Singh D."/>
        </authorList>
    </citation>
    <scope>NUCLEOTIDE SEQUENCE [LARGE SCALE GENOMIC DNA]</scope>
    <source>
        <strain evidence="14 15">PCH194</strain>
    </source>
</reference>
<dbReference type="UniPathway" id="UPA00359">
    <property type="reaction ID" value="UER00482"/>
</dbReference>
<comment type="similarity">
    <text evidence="13">Belongs to the LpxK family.</text>
</comment>
<dbReference type="InterPro" id="IPR027417">
    <property type="entry name" value="P-loop_NTPase"/>
</dbReference>
<comment type="catalytic activity">
    <reaction evidence="13">
        <text>a lipid A disaccharide + ATP = a lipid IVA + ADP + H(+)</text>
        <dbReference type="Rhea" id="RHEA:67840"/>
        <dbReference type="ChEBI" id="CHEBI:15378"/>
        <dbReference type="ChEBI" id="CHEBI:30616"/>
        <dbReference type="ChEBI" id="CHEBI:176343"/>
        <dbReference type="ChEBI" id="CHEBI:176425"/>
        <dbReference type="ChEBI" id="CHEBI:456216"/>
        <dbReference type="EC" id="2.7.1.130"/>
    </reaction>
</comment>
<evidence type="ECO:0000256" key="13">
    <source>
        <dbReference type="HAMAP-Rule" id="MF_00409"/>
    </source>
</evidence>
<dbReference type="Pfam" id="PF02606">
    <property type="entry name" value="LpxK"/>
    <property type="match status" value="1"/>
</dbReference>
<feature type="binding site" evidence="13">
    <location>
        <begin position="57"/>
        <end position="64"/>
    </location>
    <ligand>
        <name>ATP</name>
        <dbReference type="ChEBI" id="CHEBI:30616"/>
    </ligand>
</feature>
<evidence type="ECO:0000256" key="4">
    <source>
        <dbReference type="ARBA" id="ARBA00016436"/>
    </source>
</evidence>
<dbReference type="EC" id="2.7.1.130" evidence="3 13"/>
<evidence type="ECO:0000313" key="14">
    <source>
        <dbReference type="EMBL" id="QBC42652.1"/>
    </source>
</evidence>
<keyword evidence="10 13" id="KW-0067">ATP-binding</keyword>
<evidence type="ECO:0000313" key="15">
    <source>
        <dbReference type="Proteomes" id="UP000515917"/>
    </source>
</evidence>
<organism evidence="14 15">
    <name type="scientific">Iodobacter fluviatilis</name>
    <dbReference type="NCBI Taxonomy" id="537"/>
    <lineage>
        <taxon>Bacteria</taxon>
        <taxon>Pseudomonadati</taxon>
        <taxon>Pseudomonadota</taxon>
        <taxon>Betaproteobacteria</taxon>
        <taxon>Neisseriales</taxon>
        <taxon>Chitinibacteraceae</taxon>
        <taxon>Iodobacter</taxon>
    </lineage>
</organism>
<evidence type="ECO:0000256" key="9">
    <source>
        <dbReference type="ARBA" id="ARBA00022777"/>
    </source>
</evidence>
<evidence type="ECO:0000256" key="7">
    <source>
        <dbReference type="ARBA" id="ARBA00022679"/>
    </source>
</evidence>
<dbReference type="GO" id="GO:0009244">
    <property type="term" value="P:lipopolysaccharide core region biosynthetic process"/>
    <property type="evidence" value="ECO:0007669"/>
    <property type="project" value="TreeGrafter"/>
</dbReference>
<keyword evidence="8 13" id="KW-0547">Nucleotide-binding</keyword>
<dbReference type="SUPFAM" id="SSF52540">
    <property type="entry name" value="P-loop containing nucleoside triphosphate hydrolases"/>
    <property type="match status" value="1"/>
</dbReference>
<keyword evidence="5 13" id="KW-0444">Lipid biosynthesis</keyword>